<reference evidence="2 3" key="1">
    <citation type="submission" date="2017-02" db="EMBL/GenBank/DDBJ databases">
        <title>Draft genome of Saccharomonospora sp. 154.</title>
        <authorList>
            <person name="Alonso-Carmona G.S."/>
            <person name="De La Haba R."/>
            <person name="Vera-Gargallo B."/>
            <person name="Sandoval-Trujillo A.H."/>
            <person name="Ramirez-Duran N."/>
            <person name="Ventosa A."/>
        </authorList>
    </citation>
    <scope>NUCLEOTIDE SEQUENCE [LARGE SCALE GENOMIC DNA]</scope>
    <source>
        <strain evidence="2 3">LRS4.154</strain>
    </source>
</reference>
<comment type="caution">
    <text evidence="2">The sequence shown here is derived from an EMBL/GenBank/DDBJ whole genome shotgun (WGS) entry which is preliminary data.</text>
</comment>
<keyword evidence="3" id="KW-1185">Reference proteome</keyword>
<accession>A0A1V8ZY21</accession>
<protein>
    <submittedName>
        <fullName evidence="2">Acetyl-CoA carboxylase biotin carboxyl carrier protein subunit</fullName>
    </submittedName>
</protein>
<proteinExistence type="predicted"/>
<evidence type="ECO:0000313" key="2">
    <source>
        <dbReference type="EMBL" id="OQO89698.1"/>
    </source>
</evidence>
<organism evidence="2 3">
    <name type="scientific">Saccharomonospora piscinae</name>
    <dbReference type="NCBI Taxonomy" id="687388"/>
    <lineage>
        <taxon>Bacteria</taxon>
        <taxon>Bacillati</taxon>
        <taxon>Actinomycetota</taxon>
        <taxon>Actinomycetes</taxon>
        <taxon>Pseudonocardiales</taxon>
        <taxon>Pseudonocardiaceae</taxon>
        <taxon>Saccharomonospora</taxon>
    </lineage>
</organism>
<gene>
    <name evidence="2" type="ORF">B1813_22630</name>
</gene>
<dbReference type="Gene3D" id="2.40.50.100">
    <property type="match status" value="1"/>
</dbReference>
<dbReference type="STRING" id="1962155.B1813_22630"/>
<dbReference type="NCBIfam" id="NF004547">
    <property type="entry name" value="PRK05889.1"/>
    <property type="match status" value="1"/>
</dbReference>
<dbReference type="Pfam" id="PF00364">
    <property type="entry name" value="Biotin_lipoyl"/>
    <property type="match status" value="1"/>
</dbReference>
<evidence type="ECO:0000259" key="1">
    <source>
        <dbReference type="PROSITE" id="PS50968"/>
    </source>
</evidence>
<dbReference type="SUPFAM" id="SSF51230">
    <property type="entry name" value="Single hybrid motif"/>
    <property type="match status" value="1"/>
</dbReference>
<dbReference type="PROSITE" id="PS50968">
    <property type="entry name" value="BIOTINYL_LIPOYL"/>
    <property type="match status" value="1"/>
</dbReference>
<evidence type="ECO:0000313" key="3">
    <source>
        <dbReference type="Proteomes" id="UP000192591"/>
    </source>
</evidence>
<feature type="domain" description="Lipoyl-binding" evidence="1">
    <location>
        <begin position="1"/>
        <end position="71"/>
    </location>
</feature>
<dbReference type="OrthoDB" id="163546at2"/>
<dbReference type="EMBL" id="MWIH01000009">
    <property type="protein sequence ID" value="OQO89698.1"/>
    <property type="molecule type" value="Genomic_DNA"/>
</dbReference>
<sequence>MHEEIKAEIVASVLSVFAAEGDVLAEGDEIVLLESMKMEIPVITEQGGTLVRVSVTEGQSVAEGDLLALVANTEDTPRPA</sequence>
<dbReference type="CDD" id="cd06850">
    <property type="entry name" value="biotinyl_domain"/>
    <property type="match status" value="1"/>
</dbReference>
<dbReference type="Proteomes" id="UP000192591">
    <property type="component" value="Unassembled WGS sequence"/>
</dbReference>
<dbReference type="InterPro" id="IPR011053">
    <property type="entry name" value="Single_hybrid_motif"/>
</dbReference>
<dbReference type="AlphaFoldDB" id="A0A1V8ZY21"/>
<dbReference type="RefSeq" id="WP_024877526.1">
    <property type="nucleotide sequence ID" value="NZ_AZUM01000009.1"/>
</dbReference>
<name>A0A1V8ZY21_SACPI</name>
<dbReference type="InterPro" id="IPR000089">
    <property type="entry name" value="Biotin_lipoyl"/>
</dbReference>